<proteinExistence type="predicted"/>
<gene>
    <name evidence="8" type="ORF">CBOVIS_LOCUS340</name>
</gene>
<evidence type="ECO:0000256" key="1">
    <source>
        <dbReference type="ARBA" id="ARBA00004412"/>
    </source>
</evidence>
<evidence type="ECO:0000256" key="5">
    <source>
        <dbReference type="ARBA" id="ARBA00023329"/>
    </source>
</evidence>
<accession>A0A8S1E5X8</accession>
<feature type="compositionally biased region" description="Polar residues" evidence="7">
    <location>
        <begin position="16"/>
        <end position="26"/>
    </location>
</feature>
<keyword evidence="6" id="KW-0175">Coiled coil</keyword>
<keyword evidence="4" id="KW-0967">Endosome</keyword>
<organism evidence="8 9">
    <name type="scientific">Caenorhabditis bovis</name>
    <dbReference type="NCBI Taxonomy" id="2654633"/>
    <lineage>
        <taxon>Eukaryota</taxon>
        <taxon>Metazoa</taxon>
        <taxon>Ecdysozoa</taxon>
        <taxon>Nematoda</taxon>
        <taxon>Chromadorea</taxon>
        <taxon>Rhabditida</taxon>
        <taxon>Rhabditina</taxon>
        <taxon>Rhabditomorpha</taxon>
        <taxon>Rhabditoidea</taxon>
        <taxon>Rhabditidae</taxon>
        <taxon>Peloderinae</taxon>
        <taxon>Caenorhabditis</taxon>
    </lineage>
</organism>
<protein>
    <recommendedName>
        <fullName evidence="10">Vps16 C-terminal domain-containing protein</fullName>
    </recommendedName>
</protein>
<evidence type="ECO:0000256" key="6">
    <source>
        <dbReference type="SAM" id="Coils"/>
    </source>
</evidence>
<evidence type="ECO:0000256" key="2">
    <source>
        <dbReference type="ARBA" id="ARBA00004541"/>
    </source>
</evidence>
<evidence type="ECO:0000313" key="9">
    <source>
        <dbReference type="Proteomes" id="UP000494206"/>
    </source>
</evidence>
<comment type="caution">
    <text evidence="8">The sequence shown here is derived from an EMBL/GenBank/DDBJ whole genome shotgun (WGS) entry which is preliminary data.</text>
</comment>
<feature type="coiled-coil region" evidence="6">
    <location>
        <begin position="127"/>
        <end position="154"/>
    </location>
</feature>
<dbReference type="InterPro" id="IPR040057">
    <property type="entry name" value="Spe-39"/>
</dbReference>
<dbReference type="GO" id="GO:0005769">
    <property type="term" value="C:early endosome"/>
    <property type="evidence" value="ECO:0007669"/>
    <property type="project" value="UniProtKB-SubCell"/>
</dbReference>
<dbReference type="EMBL" id="CADEPM010000001">
    <property type="protein sequence ID" value="CAB3396838.1"/>
    <property type="molecule type" value="Genomic_DNA"/>
</dbReference>
<dbReference type="GO" id="GO:0007034">
    <property type="term" value="P:vacuolar transport"/>
    <property type="evidence" value="ECO:0007669"/>
    <property type="project" value="TreeGrafter"/>
</dbReference>
<comment type="subcellular location">
    <subcellularLocation>
        <location evidence="2">Cytoplasmic vesicle</location>
    </subcellularLocation>
    <subcellularLocation>
        <location evidence="1">Early endosome</location>
    </subcellularLocation>
    <subcellularLocation>
        <location evidence="3">Late endosome</location>
    </subcellularLocation>
</comment>
<dbReference type="OrthoDB" id="9977282at2759"/>
<dbReference type="Proteomes" id="UP000494206">
    <property type="component" value="Unassembled WGS sequence"/>
</dbReference>
<dbReference type="GO" id="GO:0005770">
    <property type="term" value="C:late endosome"/>
    <property type="evidence" value="ECO:0007669"/>
    <property type="project" value="UniProtKB-SubCell"/>
</dbReference>
<dbReference type="GO" id="GO:0006886">
    <property type="term" value="P:intracellular protein transport"/>
    <property type="evidence" value="ECO:0007669"/>
    <property type="project" value="TreeGrafter"/>
</dbReference>
<feature type="region of interest" description="Disordered" evidence="7">
    <location>
        <begin position="1"/>
        <end position="84"/>
    </location>
</feature>
<dbReference type="PANTHER" id="PTHR13364">
    <property type="entry name" value="DEFECTIVE SPERMATOGENESIS PROTEIN 39"/>
    <property type="match status" value="1"/>
</dbReference>
<reference evidence="8 9" key="1">
    <citation type="submission" date="2020-04" db="EMBL/GenBank/DDBJ databases">
        <authorList>
            <person name="Laetsch R D."/>
            <person name="Stevens L."/>
            <person name="Kumar S."/>
            <person name="Blaxter L. M."/>
        </authorList>
    </citation>
    <scope>NUCLEOTIDE SEQUENCE [LARGE SCALE GENOMIC DNA]</scope>
</reference>
<dbReference type="AlphaFoldDB" id="A0A8S1E5X8"/>
<dbReference type="PANTHER" id="PTHR13364:SF6">
    <property type="entry name" value="SPERMATOGENESIS-DEFECTIVE PROTEIN 39 HOMOLOG"/>
    <property type="match status" value="1"/>
</dbReference>
<evidence type="ECO:0000256" key="4">
    <source>
        <dbReference type="ARBA" id="ARBA00022753"/>
    </source>
</evidence>
<evidence type="ECO:0000256" key="3">
    <source>
        <dbReference type="ARBA" id="ARBA00004603"/>
    </source>
</evidence>
<keyword evidence="9" id="KW-1185">Reference proteome</keyword>
<evidence type="ECO:0000313" key="8">
    <source>
        <dbReference type="EMBL" id="CAB3396838.1"/>
    </source>
</evidence>
<name>A0A8S1E5X8_9PELO</name>
<evidence type="ECO:0000256" key="7">
    <source>
        <dbReference type="SAM" id="MobiDB-lite"/>
    </source>
</evidence>
<keyword evidence="5" id="KW-0968">Cytoplasmic vesicle</keyword>
<evidence type="ECO:0008006" key="10">
    <source>
        <dbReference type="Google" id="ProtNLM"/>
    </source>
</evidence>
<sequence length="513" mass="58298">MSRRKFTFENPEDSYWNETDSNSSSLFDDLQSKQHQARAAVDNLFGGDETPKPFVRPKNPTPPPPATTKAAETGNIRLTNSSPRTSGKIVDEFLNMKFSENVKVGQLIQSAPSVVSEASASSLPSEAQRLDLDYSRLKSEHRKLQQHLETVRHDRFRPLSVEKAVERMIHGNEVSLDCYRSYREKQALLNCAVNSFDSNTIFKVVIFLERTLKEPVFLKLIETQRSACRVYVKHLQILGEWEKMKQFLRGVGKYQHGAIIEFEATRKFKKIPDKRVPLLRTMLHGTFSIPEMKFEAKQIESLIRNYEIQLQIEKTDANAKSEVFSKYPKTCSLIGLPSLSTLYYCAMYHYDDPITSVASPTNIRQIGRFGDRVAVQTMVSALTRQSRWPDIDKLLQPKTMAITLSAAKNVFKGKKVTSKWSVAINNHNLLTIIKRSHSSPPTDFIFGILRGETDAQERLRLALLFDVPEMVIECMTQKGDRAALTAYAKTLKPNSVESFKAIAALNNTAIKWK</sequence>